<gene>
    <name evidence="2" type="ORF">HTZ77_43340</name>
</gene>
<evidence type="ECO:0008006" key="4">
    <source>
        <dbReference type="Google" id="ProtNLM"/>
    </source>
</evidence>
<feature type="transmembrane region" description="Helical" evidence="1">
    <location>
        <begin position="15"/>
        <end position="37"/>
    </location>
</feature>
<keyword evidence="1" id="KW-1133">Transmembrane helix</keyword>
<proteinExistence type="predicted"/>
<sequence>MTEPSGGSGRPRRPVVVPAVALVLVTALGITALTGGLNEAPDAPPQLGKGSVLDQGLYSTRFVESRVRTERAQTQFDEDKRFVEMVFEVTNRGDGTTLVGVPPAEGKGAFATTFAGSLVKISPKFPSDAGPSAFALAKGGESGQLHPGIKTTVIVRYELKEGQKPPEKITMDVGSFEYAAGFNDPTERWTMVSQDAGESIVPEVKAQVTLPVQEEAAA</sequence>
<keyword evidence="1" id="KW-0472">Membrane</keyword>
<evidence type="ECO:0000313" key="2">
    <source>
        <dbReference type="EMBL" id="NUW38187.1"/>
    </source>
</evidence>
<reference evidence="2 3" key="1">
    <citation type="submission" date="2020-06" db="EMBL/GenBank/DDBJ databases">
        <title>Nonomuraea sp. SMC257, a novel actinomycete isolated from soil.</title>
        <authorList>
            <person name="Chanama M."/>
        </authorList>
    </citation>
    <scope>NUCLEOTIDE SEQUENCE [LARGE SCALE GENOMIC DNA]</scope>
    <source>
        <strain evidence="2 3">SMC257</strain>
    </source>
</reference>
<evidence type="ECO:0000313" key="3">
    <source>
        <dbReference type="Proteomes" id="UP000586042"/>
    </source>
</evidence>
<accession>A0A7Y6IHE0</accession>
<keyword evidence="3" id="KW-1185">Reference proteome</keyword>
<keyword evidence="1" id="KW-0812">Transmembrane</keyword>
<dbReference type="RefSeq" id="WP_175595630.1">
    <property type="nucleotide sequence ID" value="NZ_JABWGN010000028.1"/>
</dbReference>
<name>A0A7Y6IHE0_9ACTN</name>
<organism evidence="2 3">
    <name type="scientific">Nonomuraea montanisoli</name>
    <dbReference type="NCBI Taxonomy" id="2741721"/>
    <lineage>
        <taxon>Bacteria</taxon>
        <taxon>Bacillati</taxon>
        <taxon>Actinomycetota</taxon>
        <taxon>Actinomycetes</taxon>
        <taxon>Streptosporangiales</taxon>
        <taxon>Streptosporangiaceae</taxon>
        <taxon>Nonomuraea</taxon>
    </lineage>
</organism>
<evidence type="ECO:0000256" key="1">
    <source>
        <dbReference type="SAM" id="Phobius"/>
    </source>
</evidence>
<dbReference type="EMBL" id="JABWGN010000028">
    <property type="protein sequence ID" value="NUW38187.1"/>
    <property type="molecule type" value="Genomic_DNA"/>
</dbReference>
<dbReference type="Proteomes" id="UP000586042">
    <property type="component" value="Unassembled WGS sequence"/>
</dbReference>
<protein>
    <recommendedName>
        <fullName evidence="4">DUF4352 domain-containing protein</fullName>
    </recommendedName>
</protein>
<dbReference type="AlphaFoldDB" id="A0A7Y6IHE0"/>
<comment type="caution">
    <text evidence="2">The sequence shown here is derived from an EMBL/GenBank/DDBJ whole genome shotgun (WGS) entry which is preliminary data.</text>
</comment>